<organism evidence="1 2">
    <name type="scientific">Spirosoma sordidisoli</name>
    <dbReference type="NCBI Taxonomy" id="2502893"/>
    <lineage>
        <taxon>Bacteria</taxon>
        <taxon>Pseudomonadati</taxon>
        <taxon>Bacteroidota</taxon>
        <taxon>Cytophagia</taxon>
        <taxon>Cytophagales</taxon>
        <taxon>Cytophagaceae</taxon>
        <taxon>Spirosoma</taxon>
    </lineage>
</organism>
<evidence type="ECO:0000313" key="1">
    <source>
        <dbReference type="EMBL" id="RYC69803.1"/>
    </source>
</evidence>
<name>A0A4Q2UJX0_9BACT</name>
<keyword evidence="2" id="KW-1185">Reference proteome</keyword>
<dbReference type="RefSeq" id="WP_077919726.1">
    <property type="nucleotide sequence ID" value="NZ_SBLB01000003.1"/>
</dbReference>
<evidence type="ECO:0000313" key="2">
    <source>
        <dbReference type="Proteomes" id="UP000290407"/>
    </source>
</evidence>
<proteinExistence type="predicted"/>
<dbReference type="EMBL" id="SBLB01000003">
    <property type="protein sequence ID" value="RYC69803.1"/>
    <property type="molecule type" value="Genomic_DNA"/>
</dbReference>
<sequence>MEVTISRNDLQTLLTQVVAVYVEQLYSGQEILISQDYFWNIEQEALYNVSTEPSHHDMGSLHDAVIELKMLVEADDDYIPSNIDIRRISYLLRYLSGI</sequence>
<protein>
    <submittedName>
        <fullName evidence="1">Uncharacterized protein</fullName>
    </submittedName>
</protein>
<dbReference type="Proteomes" id="UP000290407">
    <property type="component" value="Unassembled WGS sequence"/>
</dbReference>
<comment type="caution">
    <text evidence="1">The sequence shown here is derived from an EMBL/GenBank/DDBJ whole genome shotgun (WGS) entry which is preliminary data.</text>
</comment>
<reference evidence="1 2" key="1">
    <citation type="submission" date="2019-01" db="EMBL/GenBank/DDBJ databases">
        <title>Spirosoma flava sp. nov., a propanil-degrading bacterium isolated from herbicide-contaminated soil.</title>
        <authorList>
            <person name="Zhang L."/>
            <person name="Jiang J.-D."/>
        </authorList>
    </citation>
    <scope>NUCLEOTIDE SEQUENCE [LARGE SCALE GENOMIC DNA]</scope>
    <source>
        <strain evidence="1 2">TY50</strain>
    </source>
</reference>
<dbReference type="AlphaFoldDB" id="A0A4Q2UJX0"/>
<gene>
    <name evidence="1" type="ORF">EQG79_14515</name>
</gene>
<accession>A0A4Q2UJX0</accession>